<dbReference type="Pfam" id="PF25591">
    <property type="entry name" value="LRV_2"/>
    <property type="match status" value="1"/>
</dbReference>
<gene>
    <name evidence="3" type="ORF">F8O02_01380</name>
</gene>
<dbReference type="EMBL" id="WBKA01000001">
    <property type="protein sequence ID" value="KAB1633606.1"/>
    <property type="molecule type" value="Genomic_DNA"/>
</dbReference>
<feature type="region of interest" description="Disordered" evidence="1">
    <location>
        <begin position="1"/>
        <end position="21"/>
    </location>
</feature>
<dbReference type="Proteomes" id="UP000481339">
    <property type="component" value="Unassembled WGS sequence"/>
</dbReference>
<accession>A0A7C8BT27</accession>
<dbReference type="InterPro" id="IPR057893">
    <property type="entry name" value="LRV_2"/>
</dbReference>
<organism evidence="3 4">
    <name type="scientific">Pseudoclavibacter caeni</name>
    <dbReference type="NCBI Taxonomy" id="908846"/>
    <lineage>
        <taxon>Bacteria</taxon>
        <taxon>Bacillati</taxon>
        <taxon>Actinomycetota</taxon>
        <taxon>Actinomycetes</taxon>
        <taxon>Micrococcales</taxon>
        <taxon>Microbacteriaceae</taxon>
        <taxon>Pseudoclavibacter</taxon>
    </lineage>
</organism>
<dbReference type="OrthoDB" id="3787329at2"/>
<dbReference type="AlphaFoldDB" id="A0A7C8BT27"/>
<evidence type="ECO:0000256" key="1">
    <source>
        <dbReference type="SAM" id="MobiDB-lite"/>
    </source>
</evidence>
<proteinExistence type="predicted"/>
<name>A0A7C8BT27_9MICO</name>
<evidence type="ECO:0000313" key="3">
    <source>
        <dbReference type="EMBL" id="KAB1633606.1"/>
    </source>
</evidence>
<reference evidence="3 4" key="1">
    <citation type="submission" date="2019-09" db="EMBL/GenBank/DDBJ databases">
        <title>Phylogeny of genus Pseudoclavibacter and closely related genus.</title>
        <authorList>
            <person name="Li Y."/>
        </authorList>
    </citation>
    <scope>NUCLEOTIDE SEQUENCE [LARGE SCALE GENOMIC DNA]</scope>
    <source>
        <strain evidence="3 4">JCM 16921</strain>
    </source>
</reference>
<sequence>MSTPFPGPSATAGSGPHPSVADALRALSNPALPPQTLQRIATDHAADPRVRAALHAHPHMYPQLGAWLAGLDEQSDDHHHAAAASAAASATAAFAASMPESTAAAPDAAGISMATPSALHHTAAHAALAPAMQTAPVTAKSGIGALIAKIAAGLAGVALIGGGGYWFYDHGGLAGQSQGEGGVAAAPTGQAQDTQPVVSDGQLLELLKTAPLGDADKTYLQNAPLSATATPPAAFTGSLASVQDLSPASDSDTVTITNDGRLLNAAHFARLAYPHLPLEQQPVVTDVDGDGTRDVVTIVTNPVVHYEADSIALSEEYSALTVYTPNAEGSALTVRSQMLIMDANELFSAQSDTGFADAALDSAYAAGGGIHADRTGYYTAMNLSQDGKSLTVRRVISTADDSTAGEGEEDVVFPVVWQNDRITVGAATTFTAVGPGGE</sequence>
<dbReference type="RefSeq" id="WP_158035384.1">
    <property type="nucleotide sequence ID" value="NZ_BAAAZV010000018.1"/>
</dbReference>
<feature type="domain" description="Leucine rich repeat variant" evidence="2">
    <location>
        <begin position="22"/>
        <end position="75"/>
    </location>
</feature>
<evidence type="ECO:0000259" key="2">
    <source>
        <dbReference type="Pfam" id="PF25591"/>
    </source>
</evidence>
<protein>
    <recommendedName>
        <fullName evidence="2">Leucine rich repeat variant domain-containing protein</fullName>
    </recommendedName>
</protein>
<comment type="caution">
    <text evidence="3">The sequence shown here is derived from an EMBL/GenBank/DDBJ whole genome shotgun (WGS) entry which is preliminary data.</text>
</comment>
<keyword evidence="4" id="KW-1185">Reference proteome</keyword>
<evidence type="ECO:0000313" key="4">
    <source>
        <dbReference type="Proteomes" id="UP000481339"/>
    </source>
</evidence>